<dbReference type="PANTHER" id="PTHR10815:SF12">
    <property type="entry name" value="METHYLATED-DNA--PROTEIN-CYSTEINE METHYLTRANSFERASE, INDUCIBLE"/>
    <property type="match status" value="1"/>
</dbReference>
<protein>
    <submittedName>
        <fullName evidence="4">Cysteine methyltransferase</fullName>
    </submittedName>
</protein>
<dbReference type="EMBL" id="JXAL01000034">
    <property type="protein sequence ID" value="KIL34135.1"/>
    <property type="molecule type" value="Genomic_DNA"/>
</dbReference>
<evidence type="ECO:0000313" key="4">
    <source>
        <dbReference type="EMBL" id="KIL34135.1"/>
    </source>
</evidence>
<dbReference type="SUPFAM" id="SSF53155">
    <property type="entry name" value="Methylated DNA-protein cysteine methyltransferase domain"/>
    <property type="match status" value="1"/>
</dbReference>
<dbReference type="GO" id="GO:0032259">
    <property type="term" value="P:methylation"/>
    <property type="evidence" value="ECO:0007669"/>
    <property type="project" value="UniProtKB-KW"/>
</dbReference>
<dbReference type="RefSeq" id="WP_041067703.1">
    <property type="nucleotide sequence ID" value="NZ_JXAL01000034.1"/>
</dbReference>
<dbReference type="InterPro" id="IPR036388">
    <property type="entry name" value="WH-like_DNA-bd_sf"/>
</dbReference>
<gene>
    <name evidence="4" type="ORF">SD71_20805</name>
</gene>
<dbReference type="Pfam" id="PF02870">
    <property type="entry name" value="Methyltransf_1N"/>
    <property type="match status" value="1"/>
</dbReference>
<dbReference type="Gene3D" id="1.10.10.10">
    <property type="entry name" value="Winged helix-like DNA-binding domain superfamily/Winged helix DNA-binding domain"/>
    <property type="match status" value="1"/>
</dbReference>
<dbReference type="PANTHER" id="PTHR10815">
    <property type="entry name" value="METHYLATED-DNA--PROTEIN-CYSTEINE METHYLTRANSFERASE"/>
    <property type="match status" value="1"/>
</dbReference>
<dbReference type="GO" id="GO:0008168">
    <property type="term" value="F:methyltransferase activity"/>
    <property type="evidence" value="ECO:0007669"/>
    <property type="project" value="UniProtKB-KW"/>
</dbReference>
<keyword evidence="1" id="KW-0227">DNA damage</keyword>
<evidence type="ECO:0000259" key="2">
    <source>
        <dbReference type="Pfam" id="PF01035"/>
    </source>
</evidence>
<keyword evidence="4" id="KW-0808">Transferase</keyword>
<sequence>MDISKEQIIHWAYLADGSWRLVVAATERGLCYVGSQEQDVSELANWAQRKFKNYRLEQNEEILQPYLQQLKEYLWGQRVSFTVPLDLRGTPFQLAVWTVMNDIPYGQTVSYQELAQRLLKPTAIRAVGSAIGKNPALIIAPCHRIIGKSGRLTGYRGGIEMKEALLRLERSGSGT</sequence>
<dbReference type="InterPro" id="IPR008332">
    <property type="entry name" value="MethylG_MeTrfase_N"/>
</dbReference>
<dbReference type="Proteomes" id="UP000054526">
    <property type="component" value="Unassembled WGS sequence"/>
</dbReference>
<comment type="caution">
    <text evidence="4">The sequence shown here is derived from an EMBL/GenBank/DDBJ whole genome shotgun (WGS) entry which is preliminary data.</text>
</comment>
<dbReference type="InterPro" id="IPR036631">
    <property type="entry name" value="MGMT_N_sf"/>
</dbReference>
<proteinExistence type="predicted"/>
<name>A0ABR5A0P4_9BACL</name>
<accession>A0ABR5A0P4</accession>
<dbReference type="InterPro" id="IPR014048">
    <property type="entry name" value="MethylDNA_cys_MeTrfase_DNA-bd"/>
</dbReference>
<keyword evidence="5" id="KW-1185">Reference proteome</keyword>
<reference evidence="4 5" key="1">
    <citation type="submission" date="2014-12" db="EMBL/GenBank/DDBJ databases">
        <title>Draft genome sequence of Cohnella kolymensis strain B-2846.</title>
        <authorList>
            <person name="Karlyshev A.V."/>
            <person name="Kudryashova E.B."/>
        </authorList>
    </citation>
    <scope>NUCLEOTIDE SEQUENCE [LARGE SCALE GENOMIC DNA]</scope>
    <source>
        <strain evidence="4 5">VKM B-2846</strain>
    </source>
</reference>
<dbReference type="NCBIfam" id="TIGR00589">
    <property type="entry name" value="ogt"/>
    <property type="match status" value="1"/>
</dbReference>
<evidence type="ECO:0000256" key="1">
    <source>
        <dbReference type="ARBA" id="ARBA00022763"/>
    </source>
</evidence>
<dbReference type="InterPro" id="IPR036217">
    <property type="entry name" value="MethylDNA_cys_MeTrfase_DNAb"/>
</dbReference>
<dbReference type="Pfam" id="PF01035">
    <property type="entry name" value="DNA_binding_1"/>
    <property type="match status" value="1"/>
</dbReference>
<dbReference type="SUPFAM" id="SSF46767">
    <property type="entry name" value="Methylated DNA-protein cysteine methyltransferase, C-terminal domain"/>
    <property type="match status" value="1"/>
</dbReference>
<feature type="domain" description="Methylguanine DNA methyltransferase ribonuclease-like" evidence="3">
    <location>
        <begin position="11"/>
        <end position="87"/>
    </location>
</feature>
<organism evidence="4 5">
    <name type="scientific">Cohnella kolymensis</name>
    <dbReference type="NCBI Taxonomy" id="1590652"/>
    <lineage>
        <taxon>Bacteria</taxon>
        <taxon>Bacillati</taxon>
        <taxon>Bacillota</taxon>
        <taxon>Bacilli</taxon>
        <taxon>Bacillales</taxon>
        <taxon>Paenibacillaceae</taxon>
        <taxon>Cohnella</taxon>
    </lineage>
</organism>
<dbReference type="CDD" id="cd06445">
    <property type="entry name" value="ATase"/>
    <property type="match status" value="1"/>
</dbReference>
<feature type="domain" description="Methylated-DNA-[protein]-cysteine S-methyltransferase DNA binding" evidence="2">
    <location>
        <begin position="91"/>
        <end position="170"/>
    </location>
</feature>
<evidence type="ECO:0000259" key="3">
    <source>
        <dbReference type="Pfam" id="PF02870"/>
    </source>
</evidence>
<evidence type="ECO:0000313" key="5">
    <source>
        <dbReference type="Proteomes" id="UP000054526"/>
    </source>
</evidence>
<keyword evidence="4" id="KW-0489">Methyltransferase</keyword>
<dbReference type="Gene3D" id="3.30.160.70">
    <property type="entry name" value="Methylated DNA-protein cysteine methyltransferase domain"/>
    <property type="match status" value="1"/>
</dbReference>